<organism evidence="2 3">
    <name type="scientific">Rhynchophorus ferrugineus</name>
    <name type="common">Red palm weevil</name>
    <name type="synonym">Curculio ferrugineus</name>
    <dbReference type="NCBI Taxonomy" id="354439"/>
    <lineage>
        <taxon>Eukaryota</taxon>
        <taxon>Metazoa</taxon>
        <taxon>Ecdysozoa</taxon>
        <taxon>Arthropoda</taxon>
        <taxon>Hexapoda</taxon>
        <taxon>Insecta</taxon>
        <taxon>Pterygota</taxon>
        <taxon>Neoptera</taxon>
        <taxon>Endopterygota</taxon>
        <taxon>Coleoptera</taxon>
        <taxon>Polyphaga</taxon>
        <taxon>Cucujiformia</taxon>
        <taxon>Curculionidae</taxon>
        <taxon>Dryophthorinae</taxon>
        <taxon>Rhynchophorus</taxon>
    </lineage>
</organism>
<gene>
    <name evidence="2" type="ORF">GWI33_013457</name>
</gene>
<comment type="caution">
    <text evidence="2">The sequence shown here is derived from an EMBL/GenBank/DDBJ whole genome shotgun (WGS) entry which is preliminary data.</text>
</comment>
<name>A0A834MD80_RHYFE</name>
<dbReference type="AlphaFoldDB" id="A0A834MD80"/>
<evidence type="ECO:0000313" key="2">
    <source>
        <dbReference type="EMBL" id="KAF7273854.1"/>
    </source>
</evidence>
<evidence type="ECO:0000256" key="1">
    <source>
        <dbReference type="SAM" id="MobiDB-lite"/>
    </source>
</evidence>
<proteinExistence type="predicted"/>
<sequence>MPLSVYRYYADTLHSFEILDSLDQNRKEYKDVAGNTNPRSETVKSSAFDTVHVGASKSDAREFQLKRRGGDDDRIRSG</sequence>
<reference evidence="2" key="1">
    <citation type="submission" date="2020-08" db="EMBL/GenBank/DDBJ databases">
        <title>Genome sequencing and assembly of the red palm weevil Rhynchophorus ferrugineus.</title>
        <authorList>
            <person name="Dias G.B."/>
            <person name="Bergman C.M."/>
            <person name="Manee M."/>
        </authorList>
    </citation>
    <scope>NUCLEOTIDE SEQUENCE</scope>
    <source>
        <strain evidence="2">AA-2017</strain>
        <tissue evidence="2">Whole larva</tissue>
    </source>
</reference>
<dbReference type="EMBL" id="JAACXV010013267">
    <property type="protein sequence ID" value="KAF7273854.1"/>
    <property type="molecule type" value="Genomic_DNA"/>
</dbReference>
<protein>
    <submittedName>
        <fullName evidence="2">Uncharacterized protein</fullName>
    </submittedName>
</protein>
<accession>A0A834MD80</accession>
<evidence type="ECO:0000313" key="3">
    <source>
        <dbReference type="Proteomes" id="UP000625711"/>
    </source>
</evidence>
<feature type="region of interest" description="Disordered" evidence="1">
    <location>
        <begin position="59"/>
        <end position="78"/>
    </location>
</feature>
<dbReference type="Proteomes" id="UP000625711">
    <property type="component" value="Unassembled WGS sequence"/>
</dbReference>
<keyword evidence="3" id="KW-1185">Reference proteome</keyword>